<organism evidence="3 4">
    <name type="scientific">Ziziphus jujuba</name>
    <name type="common">Chinese jujube</name>
    <name type="synonym">Ziziphus sativa</name>
    <dbReference type="NCBI Taxonomy" id="326968"/>
    <lineage>
        <taxon>Eukaryota</taxon>
        <taxon>Viridiplantae</taxon>
        <taxon>Streptophyta</taxon>
        <taxon>Embryophyta</taxon>
        <taxon>Tracheophyta</taxon>
        <taxon>Spermatophyta</taxon>
        <taxon>Magnoliopsida</taxon>
        <taxon>eudicotyledons</taxon>
        <taxon>Gunneridae</taxon>
        <taxon>Pentapetalae</taxon>
        <taxon>rosids</taxon>
        <taxon>fabids</taxon>
        <taxon>Rosales</taxon>
        <taxon>Rhamnaceae</taxon>
        <taxon>Paliureae</taxon>
        <taxon>Ziziphus</taxon>
    </lineage>
</organism>
<protein>
    <submittedName>
        <fullName evidence="4">Vacuolar-processing enzyme</fullName>
    </submittedName>
</protein>
<dbReference type="RefSeq" id="XP_048318597.1">
    <property type="nucleotide sequence ID" value="XM_048462640.1"/>
</dbReference>
<dbReference type="InterPro" id="IPR001096">
    <property type="entry name" value="Peptidase_C13"/>
</dbReference>
<proteinExistence type="inferred from homology"/>
<dbReference type="InterPro" id="IPR046427">
    <property type="entry name" value="Legumain_prodom_sf"/>
</dbReference>
<gene>
    <name evidence="4" type="primary">LOC125418623</name>
</gene>
<evidence type="ECO:0000313" key="4">
    <source>
        <dbReference type="RefSeq" id="XP_048318597.1"/>
    </source>
</evidence>
<dbReference type="PANTHER" id="PTHR12000">
    <property type="entry name" value="HEMOGLOBINASE FAMILY MEMBER"/>
    <property type="match status" value="1"/>
</dbReference>
<dbReference type="PANTHER" id="PTHR12000:SF50">
    <property type="entry name" value="VACUOLAR-PROCESSING ENZYME GAMMA-ISOZYME"/>
    <property type="match status" value="1"/>
</dbReference>
<sequence>MEKSLDLPEILNIHYILCSAMPRDGDYVYAKDPRAVLKKKHAAKAQDPIAVLKKKLAAKAYRKTVLKRTGNRTNTYSSHVMQYVNTTLRRDFLSAFVASNVFPHKSTSTEEVSSPSVSGYHSGPVGSLEKLKAKRQLDDEISRRKHVDCSINQIGKLLFGQKKSLKVLNNVRSPGQAVVDDWHCLKKLLRPSIYIFTEIL</sequence>
<reference evidence="4" key="1">
    <citation type="submission" date="2025-08" db="UniProtKB">
        <authorList>
            <consortium name="RefSeq"/>
        </authorList>
    </citation>
    <scope>IDENTIFICATION</scope>
    <source>
        <tissue evidence="4">Seedling</tissue>
    </source>
</reference>
<keyword evidence="3" id="KW-1185">Reference proteome</keyword>
<feature type="domain" description="Legumain prodomain" evidence="2">
    <location>
        <begin position="136"/>
        <end position="190"/>
    </location>
</feature>
<evidence type="ECO:0000256" key="1">
    <source>
        <dbReference type="ARBA" id="ARBA00009941"/>
    </source>
</evidence>
<comment type="similarity">
    <text evidence="1">Belongs to the peptidase C13 family.</text>
</comment>
<dbReference type="Pfam" id="PF20985">
    <property type="entry name" value="Legum_prodom"/>
    <property type="match status" value="1"/>
</dbReference>
<dbReference type="InterPro" id="IPR048501">
    <property type="entry name" value="Legum_prodom"/>
</dbReference>
<evidence type="ECO:0000313" key="3">
    <source>
        <dbReference type="Proteomes" id="UP001652623"/>
    </source>
</evidence>
<dbReference type="Proteomes" id="UP001652623">
    <property type="component" value="Chromosome 12"/>
</dbReference>
<dbReference type="Gene3D" id="1.10.132.130">
    <property type="match status" value="1"/>
</dbReference>
<accession>A0ABM3I1E0</accession>
<dbReference type="GeneID" id="125418623"/>
<name>A0ABM3I1E0_ZIZJJ</name>
<evidence type="ECO:0000259" key="2">
    <source>
        <dbReference type="Pfam" id="PF20985"/>
    </source>
</evidence>